<comment type="caution">
    <text evidence="7">The sequence shown here is derived from an EMBL/GenBank/DDBJ whole genome shotgun (WGS) entry which is preliminary data.</text>
</comment>
<dbReference type="Gene3D" id="3.40.190.10">
    <property type="entry name" value="Periplasmic binding protein-like II"/>
    <property type="match status" value="2"/>
</dbReference>
<evidence type="ECO:0000259" key="6">
    <source>
        <dbReference type="SMART" id="SM00062"/>
    </source>
</evidence>
<evidence type="ECO:0000313" key="7">
    <source>
        <dbReference type="EMBL" id="KFM94367.1"/>
    </source>
</evidence>
<evidence type="ECO:0000256" key="3">
    <source>
        <dbReference type="ARBA" id="ARBA00022729"/>
    </source>
</evidence>
<evidence type="ECO:0000313" key="9">
    <source>
        <dbReference type="Proteomes" id="UP000029278"/>
    </source>
</evidence>
<keyword evidence="3 5" id="KW-0732">Signal</keyword>
<feature type="signal peptide" evidence="5">
    <location>
        <begin position="1"/>
        <end position="21"/>
    </location>
</feature>
<dbReference type="PROSITE" id="PS01039">
    <property type="entry name" value="SBP_BACTERIAL_3"/>
    <property type="match status" value="1"/>
</dbReference>
<dbReference type="PATRIC" id="fig|44252.3.peg.5426"/>
<dbReference type="InterPro" id="IPR001638">
    <property type="entry name" value="Solute-binding_3/MltF_N"/>
</dbReference>
<dbReference type="Proteomes" id="UP000029278">
    <property type="component" value="Unassembled WGS sequence"/>
</dbReference>
<dbReference type="InterPro" id="IPR018313">
    <property type="entry name" value="SBP_3_CS"/>
</dbReference>
<comment type="similarity">
    <text evidence="2 4">Belongs to the bacterial solute-binding protein 3 family.</text>
</comment>
<reference evidence="8 10" key="2">
    <citation type="submission" date="2019-11" db="EMBL/GenBank/DDBJ databases">
        <title>Draft genome sequences of five Paenibacillus species of dairy origin.</title>
        <authorList>
            <person name="Olajide A.M."/>
            <person name="Chen S."/>
            <person name="Lapointe G."/>
        </authorList>
    </citation>
    <scope>NUCLEOTIDE SEQUENCE [LARGE SCALE GENOMIC DNA]</scope>
    <source>
        <strain evidence="8 10">3CT49</strain>
    </source>
</reference>
<keyword evidence="9" id="KW-1185">Reference proteome</keyword>
<comment type="subcellular location">
    <subcellularLocation>
        <location evidence="1">Cell envelope</location>
    </subcellularLocation>
</comment>
<dbReference type="HOGENOM" id="CLU_019602_18_5_9"/>
<evidence type="ECO:0000313" key="10">
    <source>
        <dbReference type="Proteomes" id="UP000442469"/>
    </source>
</evidence>
<dbReference type="PROSITE" id="PS51257">
    <property type="entry name" value="PROKAR_LIPOPROTEIN"/>
    <property type="match status" value="1"/>
</dbReference>
<evidence type="ECO:0000256" key="2">
    <source>
        <dbReference type="ARBA" id="ARBA00010333"/>
    </source>
</evidence>
<evidence type="ECO:0000256" key="5">
    <source>
        <dbReference type="SAM" id="SignalP"/>
    </source>
</evidence>
<dbReference type="SUPFAM" id="SSF53850">
    <property type="entry name" value="Periplasmic binding protein-like II"/>
    <property type="match status" value="1"/>
</dbReference>
<dbReference type="GO" id="GO:0030313">
    <property type="term" value="C:cell envelope"/>
    <property type="evidence" value="ECO:0007669"/>
    <property type="project" value="UniProtKB-SubCell"/>
</dbReference>
<dbReference type="CDD" id="cd13709">
    <property type="entry name" value="PBP2_YxeM"/>
    <property type="match status" value="1"/>
</dbReference>
<dbReference type="PANTHER" id="PTHR35936:SF19">
    <property type="entry name" value="AMINO-ACID-BINDING PROTEIN YXEM-RELATED"/>
    <property type="match status" value="1"/>
</dbReference>
<proteinExistence type="inferred from homology"/>
<dbReference type="OrthoDB" id="8613538at2"/>
<dbReference type="Proteomes" id="UP000442469">
    <property type="component" value="Unassembled WGS sequence"/>
</dbReference>
<evidence type="ECO:0000256" key="1">
    <source>
        <dbReference type="ARBA" id="ARBA00004196"/>
    </source>
</evidence>
<gene>
    <name evidence="7" type="ORF">DJ90_1138</name>
    <name evidence="8" type="ORF">GNQ08_00445</name>
</gene>
<dbReference type="STRING" id="44252.DJ90_1138"/>
<protein>
    <submittedName>
        <fullName evidence="7">Putative amino-acid-binding protein yxeM</fullName>
    </submittedName>
    <submittedName>
        <fullName evidence="8">Transporter substrate-binding domain-containing protein</fullName>
    </submittedName>
</protein>
<dbReference type="EMBL" id="WNZZ01000001">
    <property type="protein sequence ID" value="MUG20911.1"/>
    <property type="molecule type" value="Genomic_DNA"/>
</dbReference>
<reference evidence="7 9" key="1">
    <citation type="submission" date="2014-04" db="EMBL/GenBank/DDBJ databases">
        <authorList>
            <person name="Bishop-Lilly K.A."/>
            <person name="Broomall S.M."/>
            <person name="Chain P.S."/>
            <person name="Chertkov O."/>
            <person name="Coyne S.R."/>
            <person name="Daligault H.E."/>
            <person name="Davenport K.W."/>
            <person name="Erkkila T."/>
            <person name="Frey K.G."/>
            <person name="Gibbons H.S."/>
            <person name="Gu W."/>
            <person name="Jaissle J."/>
            <person name="Johnson S.L."/>
            <person name="Koroleva G.I."/>
            <person name="Ladner J.T."/>
            <person name="Lo C.-C."/>
            <person name="Minogue T.D."/>
            <person name="Munk C."/>
            <person name="Palacios G.F."/>
            <person name="Redden C.L."/>
            <person name="Rosenzweig C.N."/>
            <person name="Scholz M.B."/>
            <person name="Teshima H."/>
            <person name="Xu Y."/>
        </authorList>
    </citation>
    <scope>NUCLEOTIDE SEQUENCE [LARGE SCALE GENOMIC DNA]</scope>
    <source>
        <strain evidence="7 9">8244</strain>
    </source>
</reference>
<dbReference type="GeneID" id="77010524"/>
<accession>A0A090Y966</accession>
<name>A0A090Y966_PAEMA</name>
<sequence length="264" mass="29054">MKKRYLFTLISILLIGLLATACSGSNSGATDGKKVLRVGATGQSFPNSYKEGDKLVGFDVEVIEKAAADLGYTVEWTNSDFSGLLGQLETGKIDTIANAVAVTDERKAKYDFTAPYSYAGVTIVTHKDNTNINTLDDLKGKTVAGVFGSQNVKNLEKFDTKGEIKVRTYETRDGAQNDVLNKRVDGYVNSKSSLLAEIKKQDLPLKFVGEPFHYEDVAFPFVKNEKNAALIEQINTEIQKLRDDGTLKQISDKYFGEDITVKPE</sequence>
<evidence type="ECO:0000256" key="4">
    <source>
        <dbReference type="RuleBase" id="RU003744"/>
    </source>
</evidence>
<dbReference type="AlphaFoldDB" id="A0A090Y966"/>
<organism evidence="7 9">
    <name type="scientific">Paenibacillus macerans</name>
    <name type="common">Bacillus macerans</name>
    <dbReference type="NCBI Taxonomy" id="44252"/>
    <lineage>
        <taxon>Bacteria</taxon>
        <taxon>Bacillati</taxon>
        <taxon>Bacillota</taxon>
        <taxon>Bacilli</taxon>
        <taxon>Bacillales</taxon>
        <taxon>Paenibacillaceae</taxon>
        <taxon>Paenibacillus</taxon>
    </lineage>
</organism>
<dbReference type="PANTHER" id="PTHR35936">
    <property type="entry name" value="MEMBRANE-BOUND LYTIC MUREIN TRANSGLYCOSYLASE F"/>
    <property type="match status" value="1"/>
</dbReference>
<feature type="domain" description="Solute-binding protein family 3/N-terminal" evidence="6">
    <location>
        <begin position="35"/>
        <end position="258"/>
    </location>
</feature>
<dbReference type="RefSeq" id="WP_036618301.1">
    <property type="nucleotide sequence ID" value="NZ_BGML01000004.1"/>
</dbReference>
<dbReference type="Pfam" id="PF00497">
    <property type="entry name" value="SBP_bac_3"/>
    <property type="match status" value="1"/>
</dbReference>
<dbReference type="EMBL" id="JMQA01000047">
    <property type="protein sequence ID" value="KFM94367.1"/>
    <property type="molecule type" value="Genomic_DNA"/>
</dbReference>
<evidence type="ECO:0000313" key="8">
    <source>
        <dbReference type="EMBL" id="MUG20911.1"/>
    </source>
</evidence>
<feature type="chain" id="PRO_5038207292" evidence="5">
    <location>
        <begin position="22"/>
        <end position="264"/>
    </location>
</feature>
<dbReference type="SMART" id="SM00062">
    <property type="entry name" value="PBPb"/>
    <property type="match status" value="1"/>
</dbReference>